<evidence type="ECO:0000313" key="2">
    <source>
        <dbReference type="EMBL" id="NIX77994.1"/>
    </source>
</evidence>
<dbReference type="Gene3D" id="3.40.190.10">
    <property type="entry name" value="Periplasmic binding protein-like II"/>
    <property type="match status" value="2"/>
</dbReference>
<dbReference type="SUPFAM" id="SSF53850">
    <property type="entry name" value="Periplasmic binding protein-like II"/>
    <property type="match status" value="1"/>
</dbReference>
<evidence type="ECO:0000313" key="3">
    <source>
        <dbReference type="Proteomes" id="UP000707352"/>
    </source>
</evidence>
<name>A0ABX0VDT9_9HYPH</name>
<gene>
    <name evidence="2" type="ORF">HB375_15455</name>
</gene>
<keyword evidence="3" id="KW-1185">Reference proteome</keyword>
<feature type="signal peptide" evidence="1">
    <location>
        <begin position="1"/>
        <end position="32"/>
    </location>
</feature>
<organism evidence="2 3">
    <name type="scientific">Microvirga terricola</name>
    <dbReference type="NCBI Taxonomy" id="2719797"/>
    <lineage>
        <taxon>Bacteria</taxon>
        <taxon>Pseudomonadati</taxon>
        <taxon>Pseudomonadota</taxon>
        <taxon>Alphaproteobacteria</taxon>
        <taxon>Hyphomicrobiales</taxon>
        <taxon>Methylobacteriaceae</taxon>
        <taxon>Microvirga</taxon>
    </lineage>
</organism>
<evidence type="ECO:0000256" key="1">
    <source>
        <dbReference type="SAM" id="SignalP"/>
    </source>
</evidence>
<comment type="caution">
    <text evidence="2">The sequence shown here is derived from an EMBL/GenBank/DDBJ whole genome shotgun (WGS) entry which is preliminary data.</text>
</comment>
<dbReference type="Proteomes" id="UP000707352">
    <property type="component" value="Unassembled WGS sequence"/>
</dbReference>
<dbReference type="CDD" id="cd13567">
    <property type="entry name" value="PBP2_TtGluBP"/>
    <property type="match status" value="1"/>
</dbReference>
<reference evidence="2 3" key="1">
    <citation type="submission" date="2020-03" db="EMBL/GenBank/DDBJ databases">
        <title>The genome sequence of Microvirga sp. c23x22.</title>
        <authorList>
            <person name="Zhang X."/>
        </authorList>
    </citation>
    <scope>NUCLEOTIDE SEQUENCE [LARGE SCALE GENOMIC DNA]</scope>
    <source>
        <strain evidence="3">c23x22</strain>
    </source>
</reference>
<protein>
    <submittedName>
        <fullName evidence="2">TAXI family TRAP transporter solute-binding subunit</fullName>
    </submittedName>
</protein>
<accession>A0ABX0VDT9</accession>
<dbReference type="EMBL" id="JAATJS010000005">
    <property type="protein sequence ID" value="NIX77994.1"/>
    <property type="molecule type" value="Genomic_DNA"/>
</dbReference>
<dbReference type="InterPro" id="IPR011852">
    <property type="entry name" value="TRAP_TAXI"/>
</dbReference>
<dbReference type="RefSeq" id="WP_167673902.1">
    <property type="nucleotide sequence ID" value="NZ_JAATJS010000005.1"/>
</dbReference>
<dbReference type="PANTHER" id="PTHR42941:SF1">
    <property type="entry name" value="SLL1037 PROTEIN"/>
    <property type="match status" value="1"/>
</dbReference>
<feature type="chain" id="PRO_5046835933" evidence="1">
    <location>
        <begin position="33"/>
        <end position="324"/>
    </location>
</feature>
<proteinExistence type="predicted"/>
<sequence>MSFSPRSLSFKRRLIGAAAAFGLAAASLPAQAQDFINILTGGTSGVYYPLGVGLSKVFTEKMPGSRPSVQATKASVENLNLLQQGKGEIGFTLGDSLALGWAGDEEAGFKGKLDKLRGITAIYPNYIQIVASKESGIKTLADLKGKRLSVGAPKSGTELNARAILQGAGLTYKDLSKVEYLPFGESVELMKNRQLDATLQSAGLGVSSIRDLATSVPIVVVEIPADVVDKVGSPYVKVSIPANTYDGQTAPVATAAVVNYLVTHSGMKDEAVYQMTKAIYESLPELAAAHAAAKDIKLENALSGMPVPMHPGAQRYFDEKGVKK</sequence>
<dbReference type="NCBIfam" id="TIGR02122">
    <property type="entry name" value="TRAP_TAXI"/>
    <property type="match status" value="1"/>
</dbReference>
<dbReference type="Pfam" id="PF16868">
    <property type="entry name" value="NMT1_3"/>
    <property type="match status" value="1"/>
</dbReference>
<dbReference type="PANTHER" id="PTHR42941">
    <property type="entry name" value="SLL1037 PROTEIN"/>
    <property type="match status" value="1"/>
</dbReference>
<keyword evidence="1" id="KW-0732">Signal</keyword>